<accession>A0A284RPZ2</accession>
<evidence type="ECO:0000256" key="1">
    <source>
        <dbReference type="ARBA" id="ARBA00022801"/>
    </source>
</evidence>
<dbReference type="Gene3D" id="1.20.58.2150">
    <property type="match status" value="1"/>
</dbReference>
<sequence>MSVSSMLHLELKKQNMFLFVRSLLLPIMQRTQPLILSSTSLMDLPPNSRRPSSRHMTSSSPHLSGGTSEMLAFALFASLIAPLVRAIGQTKCVATEASPSTFAIFQQGQPSTILLSADEWQGVQLAASDLSSDIEKVTGLRPTLANSSDQSPSRPIIVGTLGKSSLIERVVNATGLNVSSIEGQWESFMTAIVDDPIPGVETAYVIVGSDKRGTIYALYEHSEQIGVSPWYWWADVPVKAAGSEIFVTSCSHGPPSVKYRGIFLNDEQPCLQNWAMEKFTNGTGAALTGSPFNHLFYTKLYELLLRMKANYLWPAQWSSAFAVDDSENQRLADVYGIVMGTSHEEPMARSTPVEWNLFGVGDWNYTTNSQNVYQFWVDGVERAKPYETMYTIGMRGAGDLPLSETTNIELLEKVVADQRQIFTNAFPNVSVETIPQTWTLYQEVEGYYDDGMRVPDDVILVWADDTWGNMRRYPVESERNRSGGAGVYYHFDLVGPPRDYKWITTTQISKVYEQMSIAVEREATRAWMVNVGDLKPYELSTEFFLTYAWDASLWNPDNLDAFVSSWAQREFGLSTHDADVVQDIIANVTRFNARRKPELLNSTTYSLVNYREAETVVSAWDTLVGAATGIYDQLSEETKPAFFQLVYHPVVASANLGKMLISAGLNNLRASQARLSTNNLADQVQEFFDFDYELETEYHTLLDGKWDHMMDQTHVGYYYWQQPMMNSMPPITLVPPKKQALAGMMRIAPEGTLGAWPGDNPNQCAQGYSCPPPTIVLDSFDTFQNRYVDVGAGGPAPFTFSITANVSWIVFNTTHGEVSPEDPEQRVYISVSDWNSLDVGDSYASITFTAQTEGQPDLSVPVIFVAHNTMPSLVSGFSGFVEGAGVVSIEAAHAIRNTSVDGVYWRELPGIGRTLSGMTPWPRTGHDGGNFTAGSGPSLEYDFFTFSETTDTTPVTVYVSPSLNANGADRPLGVAIAVDGEVLSSYFIPPAAPGVLPAVWGGYDGFVANSIVPIALSFAGMKPGAHILKIFMIEPAVVVQKIVIDVGGLESSYLGPPESLLV</sequence>
<dbReference type="Pfam" id="PF17829">
    <property type="entry name" value="GH115_C"/>
    <property type="match status" value="1"/>
</dbReference>
<feature type="domain" description="Gylcosyl hydrolase 115 C-terminal" evidence="3">
    <location>
        <begin position="879"/>
        <end position="1058"/>
    </location>
</feature>
<dbReference type="AlphaFoldDB" id="A0A284RPZ2"/>
<dbReference type="Gene3D" id="2.60.120.1620">
    <property type="match status" value="1"/>
</dbReference>
<evidence type="ECO:0000256" key="2">
    <source>
        <dbReference type="SAM" id="MobiDB-lite"/>
    </source>
</evidence>
<dbReference type="Proteomes" id="UP000219338">
    <property type="component" value="Unassembled WGS sequence"/>
</dbReference>
<dbReference type="Gene3D" id="3.20.20.520">
    <property type="entry name" value="Glycosyl hydrolase family 115"/>
    <property type="match status" value="1"/>
</dbReference>
<organism evidence="4 5">
    <name type="scientific">Armillaria ostoyae</name>
    <name type="common">Armillaria root rot fungus</name>
    <dbReference type="NCBI Taxonomy" id="47428"/>
    <lineage>
        <taxon>Eukaryota</taxon>
        <taxon>Fungi</taxon>
        <taxon>Dikarya</taxon>
        <taxon>Basidiomycota</taxon>
        <taxon>Agaricomycotina</taxon>
        <taxon>Agaricomycetes</taxon>
        <taxon>Agaricomycetidae</taxon>
        <taxon>Agaricales</taxon>
        <taxon>Marasmiineae</taxon>
        <taxon>Physalacriaceae</taxon>
        <taxon>Armillaria</taxon>
    </lineage>
</organism>
<dbReference type="PANTHER" id="PTHR37842:SF2">
    <property type="entry name" value="GYLCOSYL HYDROLASE 115 C-TERMINAL DOMAIN-CONTAINING PROTEIN"/>
    <property type="match status" value="1"/>
</dbReference>
<dbReference type="InterPro" id="IPR041437">
    <property type="entry name" value="GH115_C"/>
</dbReference>
<name>A0A284RPZ2_ARMOS</name>
<gene>
    <name evidence="4" type="ORF">ARMOST_14215</name>
</gene>
<dbReference type="InterPro" id="IPR029018">
    <property type="entry name" value="Hex-like_dom2"/>
</dbReference>
<feature type="compositionally biased region" description="Polar residues" evidence="2">
    <location>
        <begin position="54"/>
        <end position="63"/>
    </location>
</feature>
<evidence type="ECO:0000313" key="4">
    <source>
        <dbReference type="EMBL" id="SJL10821.1"/>
    </source>
</evidence>
<dbReference type="PANTHER" id="PTHR37842">
    <property type="match status" value="1"/>
</dbReference>
<dbReference type="EMBL" id="FUEG01000013">
    <property type="protein sequence ID" value="SJL10821.1"/>
    <property type="molecule type" value="Genomic_DNA"/>
</dbReference>
<dbReference type="OrthoDB" id="4849794at2759"/>
<dbReference type="InterPro" id="IPR031924">
    <property type="entry name" value="GH115"/>
</dbReference>
<dbReference type="GO" id="GO:0016787">
    <property type="term" value="F:hydrolase activity"/>
    <property type="evidence" value="ECO:0007669"/>
    <property type="project" value="UniProtKB-KW"/>
</dbReference>
<dbReference type="InterPro" id="IPR042301">
    <property type="entry name" value="GH115_sf"/>
</dbReference>
<proteinExistence type="predicted"/>
<reference evidence="5" key="1">
    <citation type="journal article" date="2017" name="Nat. Ecol. Evol.">
        <title>Genome expansion and lineage-specific genetic innovations in the forest pathogenic fungi Armillaria.</title>
        <authorList>
            <person name="Sipos G."/>
            <person name="Prasanna A.N."/>
            <person name="Walter M.C."/>
            <person name="O'Connor E."/>
            <person name="Balint B."/>
            <person name="Krizsan K."/>
            <person name="Kiss B."/>
            <person name="Hess J."/>
            <person name="Varga T."/>
            <person name="Slot J."/>
            <person name="Riley R."/>
            <person name="Boka B."/>
            <person name="Rigling D."/>
            <person name="Barry K."/>
            <person name="Lee J."/>
            <person name="Mihaltcheva S."/>
            <person name="LaButti K."/>
            <person name="Lipzen A."/>
            <person name="Waldron R."/>
            <person name="Moloney N.M."/>
            <person name="Sperisen C."/>
            <person name="Kredics L."/>
            <person name="Vagvoelgyi C."/>
            <person name="Patrignani A."/>
            <person name="Fitzpatrick D."/>
            <person name="Nagy I."/>
            <person name="Doyle S."/>
            <person name="Anderson J.B."/>
            <person name="Grigoriev I.V."/>
            <person name="Gueldener U."/>
            <person name="Muensterkoetter M."/>
            <person name="Nagy L.G."/>
        </authorList>
    </citation>
    <scope>NUCLEOTIDE SEQUENCE [LARGE SCALE GENOMIC DNA]</scope>
    <source>
        <strain evidence="5">C18/9</strain>
    </source>
</reference>
<feature type="region of interest" description="Disordered" evidence="2">
    <location>
        <begin position="39"/>
        <end position="63"/>
    </location>
</feature>
<keyword evidence="1" id="KW-0378">Hydrolase</keyword>
<evidence type="ECO:0000259" key="3">
    <source>
        <dbReference type="Pfam" id="PF17829"/>
    </source>
</evidence>
<dbReference type="STRING" id="47428.A0A284RPZ2"/>
<dbReference type="Pfam" id="PF15979">
    <property type="entry name" value="Glyco_hydro_115"/>
    <property type="match status" value="1"/>
</dbReference>
<protein>
    <recommendedName>
        <fullName evidence="3">Gylcosyl hydrolase 115 C-terminal domain-containing protein</fullName>
    </recommendedName>
</protein>
<evidence type="ECO:0000313" key="5">
    <source>
        <dbReference type="Proteomes" id="UP000219338"/>
    </source>
</evidence>
<dbReference type="OMA" id="IFMIEPA"/>
<keyword evidence="5" id="KW-1185">Reference proteome</keyword>
<dbReference type="Gene3D" id="3.30.379.10">
    <property type="entry name" value="Chitobiase/beta-hexosaminidase domain 2-like"/>
    <property type="match status" value="1"/>
</dbReference>